<evidence type="ECO:0000313" key="4">
    <source>
        <dbReference type="Proteomes" id="UP000033774"/>
    </source>
</evidence>
<dbReference type="EMBL" id="LAJY01000635">
    <property type="protein sequence ID" value="KJV08332.1"/>
    <property type="molecule type" value="Genomic_DNA"/>
</dbReference>
<dbReference type="OrthoDB" id="9757546at2"/>
<evidence type="ECO:0000256" key="1">
    <source>
        <dbReference type="ARBA" id="ARBA00022723"/>
    </source>
</evidence>
<dbReference type="InterPro" id="IPR033138">
    <property type="entry name" value="Cu_oxidase_CS"/>
</dbReference>
<dbReference type="GO" id="GO:0005507">
    <property type="term" value="F:copper ion binding"/>
    <property type="evidence" value="ECO:0007669"/>
    <property type="project" value="InterPro"/>
</dbReference>
<dbReference type="Gene3D" id="2.60.40.420">
    <property type="entry name" value="Cupredoxins - blue copper proteins"/>
    <property type="match status" value="1"/>
</dbReference>
<name>A0A0F3INY6_9PROT</name>
<dbReference type="PROSITE" id="PS00079">
    <property type="entry name" value="MULTICOPPER_OXIDASE1"/>
    <property type="match status" value="1"/>
</dbReference>
<evidence type="ECO:0000313" key="3">
    <source>
        <dbReference type="EMBL" id="KJV08332.1"/>
    </source>
</evidence>
<evidence type="ECO:0000259" key="2">
    <source>
        <dbReference type="Pfam" id="PF07731"/>
    </source>
</evidence>
<protein>
    <recommendedName>
        <fullName evidence="2">Plastocyanin-like domain-containing protein</fullName>
    </recommendedName>
</protein>
<dbReference type="Proteomes" id="UP000033774">
    <property type="component" value="Unassembled WGS sequence"/>
</dbReference>
<organism evidence="3 4">
    <name type="scientific">Elstera litoralis</name>
    <dbReference type="NCBI Taxonomy" id="552518"/>
    <lineage>
        <taxon>Bacteria</taxon>
        <taxon>Pseudomonadati</taxon>
        <taxon>Pseudomonadota</taxon>
        <taxon>Alphaproteobacteria</taxon>
        <taxon>Rhodospirillales</taxon>
        <taxon>Rhodospirillaceae</taxon>
        <taxon>Elstera</taxon>
    </lineage>
</organism>
<dbReference type="AlphaFoldDB" id="A0A0F3INY6"/>
<dbReference type="InterPro" id="IPR002355">
    <property type="entry name" value="Cu_oxidase_Cu_BS"/>
</dbReference>
<proteinExistence type="predicted"/>
<feature type="non-terminal residue" evidence="3">
    <location>
        <position position="1"/>
    </location>
</feature>
<dbReference type="GO" id="GO:0016491">
    <property type="term" value="F:oxidoreductase activity"/>
    <property type="evidence" value="ECO:0007669"/>
    <property type="project" value="InterPro"/>
</dbReference>
<gene>
    <name evidence="3" type="ORF">VZ95_18460</name>
</gene>
<dbReference type="RefSeq" id="WP_045777168.1">
    <property type="nucleotide sequence ID" value="NZ_LAJY01000635.1"/>
</dbReference>
<comment type="caution">
    <text evidence="3">The sequence shown here is derived from an EMBL/GenBank/DDBJ whole genome shotgun (WGS) entry which is preliminary data.</text>
</comment>
<reference evidence="3 4" key="1">
    <citation type="submission" date="2015-03" db="EMBL/GenBank/DDBJ databases">
        <title>Draft genome sequence of Elstera litoralis.</title>
        <authorList>
            <person name="Rahalkar M.C."/>
            <person name="Dhakephalkar P.K."/>
            <person name="Pore S.D."/>
            <person name="Arora P."/>
            <person name="Kapse N.G."/>
            <person name="Pandit P.S."/>
        </authorList>
    </citation>
    <scope>NUCLEOTIDE SEQUENCE [LARGE SCALE GENOMIC DNA]</scope>
    <source>
        <strain evidence="3 4">Dia-1</strain>
    </source>
</reference>
<dbReference type="PATRIC" id="fig|552518.3.peg.3878"/>
<keyword evidence="4" id="KW-1185">Reference proteome</keyword>
<accession>A0A0F3INY6</accession>
<sequence>DGDNQFAGLSGVWKDTIFVKTNLNPGQLTNPPKDYYRIVVRTRYQRYIGEFVLHCHILDHEDQGMMQNVTIGIPDGKGGLSHGHH</sequence>
<feature type="domain" description="Plastocyanin-like" evidence="2">
    <location>
        <begin position="38"/>
        <end position="71"/>
    </location>
</feature>
<dbReference type="PROSITE" id="PS00080">
    <property type="entry name" value="MULTICOPPER_OXIDASE2"/>
    <property type="match status" value="1"/>
</dbReference>
<dbReference type="Pfam" id="PF07731">
    <property type="entry name" value="Cu-oxidase_2"/>
    <property type="match status" value="1"/>
</dbReference>
<dbReference type="SUPFAM" id="SSF49503">
    <property type="entry name" value="Cupredoxins"/>
    <property type="match status" value="1"/>
</dbReference>
<dbReference type="InterPro" id="IPR008972">
    <property type="entry name" value="Cupredoxin"/>
</dbReference>
<dbReference type="InterPro" id="IPR011706">
    <property type="entry name" value="Cu-oxidase_C"/>
</dbReference>
<keyword evidence="1" id="KW-0479">Metal-binding</keyword>